<evidence type="ECO:0000313" key="4">
    <source>
        <dbReference type="EMBL" id="SVA81246.1"/>
    </source>
</evidence>
<dbReference type="PANTHER" id="PTHR42693:SF53">
    <property type="entry name" value="ENDO-4-O-SULFATASE"/>
    <property type="match status" value="1"/>
</dbReference>
<organism evidence="4">
    <name type="scientific">marine metagenome</name>
    <dbReference type="NCBI Taxonomy" id="408172"/>
    <lineage>
        <taxon>unclassified sequences</taxon>
        <taxon>metagenomes</taxon>
        <taxon>ecological metagenomes</taxon>
    </lineage>
</organism>
<gene>
    <name evidence="4" type="ORF">METZ01_LOCUS134100</name>
</gene>
<accession>A0A381YW40</accession>
<dbReference type="InterPro" id="IPR000917">
    <property type="entry name" value="Sulfatase_N"/>
</dbReference>
<evidence type="ECO:0000259" key="3">
    <source>
        <dbReference type="Pfam" id="PF00884"/>
    </source>
</evidence>
<protein>
    <recommendedName>
        <fullName evidence="3">Sulfatase N-terminal domain-containing protein</fullName>
    </recommendedName>
</protein>
<dbReference type="SUPFAM" id="SSF53649">
    <property type="entry name" value="Alkaline phosphatase-like"/>
    <property type="match status" value="1"/>
</dbReference>
<sequence length="413" mass="46660">MSCAGEVSIDDRAPSKDLDKPNILWIIAEDLGPELSAYGHPEVQTPNLDQLALNGVRYTHAFTTSPVCSSSRSAFMTGMYQTTIGAHNHRSHREDNYPLPDGVRLITDWLRDADYFTGNIVDLTDSDEEFHYREVMEGGFADFAGTGKTDWNFHYEGEPFDTDRWSDLARNEPFYAQVNFPETHRGPEWENAHKQIMRPANPSAVSMPPYYPDHPEARADWAQYLNSIMSLDRKVGFVLNRLEEDGLADRTVVIFMSDHGRAMVRGKQWPYDSGLHVPLIVRWPSEIPAPKGFTAGAIEDRLIASIDVSATTLAIAGVVPPAKMQGQVFLGEGASPRAYVFSGRDRGDETIDRIRTVRDDQYRYIRNYYPEQGLLQLNRYKEFSYPMIPLMRELHEAGQLTSVQAALLAPSRP</sequence>
<feature type="non-terminal residue" evidence="4">
    <location>
        <position position="413"/>
    </location>
</feature>
<reference evidence="4" key="1">
    <citation type="submission" date="2018-05" db="EMBL/GenBank/DDBJ databases">
        <authorList>
            <person name="Lanie J.A."/>
            <person name="Ng W.-L."/>
            <person name="Kazmierczak K.M."/>
            <person name="Andrzejewski T.M."/>
            <person name="Davidsen T.M."/>
            <person name="Wayne K.J."/>
            <person name="Tettelin H."/>
            <person name="Glass J.I."/>
            <person name="Rusch D."/>
            <person name="Podicherti R."/>
            <person name="Tsui H.-C.T."/>
            <person name="Winkler M.E."/>
        </authorList>
    </citation>
    <scope>NUCLEOTIDE SEQUENCE</scope>
</reference>
<dbReference type="InterPro" id="IPR050738">
    <property type="entry name" value="Sulfatase"/>
</dbReference>
<evidence type="ECO:0000256" key="2">
    <source>
        <dbReference type="ARBA" id="ARBA00022801"/>
    </source>
</evidence>
<dbReference type="GO" id="GO:0004065">
    <property type="term" value="F:arylsulfatase activity"/>
    <property type="evidence" value="ECO:0007669"/>
    <property type="project" value="TreeGrafter"/>
</dbReference>
<dbReference type="EMBL" id="UINC01019213">
    <property type="protein sequence ID" value="SVA81246.1"/>
    <property type="molecule type" value="Genomic_DNA"/>
</dbReference>
<feature type="domain" description="Sulfatase N-terminal" evidence="3">
    <location>
        <begin position="21"/>
        <end position="318"/>
    </location>
</feature>
<dbReference type="PANTHER" id="PTHR42693">
    <property type="entry name" value="ARYLSULFATASE FAMILY MEMBER"/>
    <property type="match status" value="1"/>
</dbReference>
<proteinExistence type="inferred from homology"/>
<evidence type="ECO:0000256" key="1">
    <source>
        <dbReference type="ARBA" id="ARBA00008779"/>
    </source>
</evidence>
<dbReference type="Gene3D" id="3.40.720.10">
    <property type="entry name" value="Alkaline Phosphatase, subunit A"/>
    <property type="match status" value="1"/>
</dbReference>
<dbReference type="CDD" id="cd16027">
    <property type="entry name" value="SGSH"/>
    <property type="match status" value="1"/>
</dbReference>
<comment type="similarity">
    <text evidence="1">Belongs to the sulfatase family.</text>
</comment>
<dbReference type="AlphaFoldDB" id="A0A381YW40"/>
<keyword evidence="2" id="KW-0378">Hydrolase</keyword>
<dbReference type="InterPro" id="IPR017850">
    <property type="entry name" value="Alkaline_phosphatase_core_sf"/>
</dbReference>
<dbReference type="Pfam" id="PF00884">
    <property type="entry name" value="Sulfatase"/>
    <property type="match status" value="1"/>
</dbReference>
<name>A0A381YW40_9ZZZZ</name>